<comment type="caution">
    <text evidence="2">The sequence shown here is derived from an EMBL/GenBank/DDBJ whole genome shotgun (WGS) entry which is preliminary data.</text>
</comment>
<feature type="region of interest" description="Disordered" evidence="1">
    <location>
        <begin position="1"/>
        <end position="75"/>
    </location>
</feature>
<feature type="compositionally biased region" description="Polar residues" evidence="1">
    <location>
        <begin position="220"/>
        <end position="230"/>
    </location>
</feature>
<evidence type="ECO:0000313" key="2">
    <source>
        <dbReference type="EMBL" id="KAI7842082.1"/>
    </source>
</evidence>
<feature type="region of interest" description="Disordered" evidence="1">
    <location>
        <begin position="168"/>
        <end position="230"/>
    </location>
</feature>
<proteinExistence type="predicted"/>
<sequence>MQRAKEMLAAAGATVRGDEDSPSPREPDSDLGHADVPPAHRPPHGHALPDASRGGEEEGHPWPDPNQGHGHGLHLPAPLERMKESAVHAVEGVKLRLHLSGGGGGGTAEERTGESMHMAKAAEGRNVAEDNPIDHALHDALKLERGEKPETSAFPETLDDALSAAQMRDLPDSPIAAATTALGGSGGGGGNPGPGGNPGSGGNSGPEGDVPPVEGFSANPFHTQQTHAKL</sequence>
<feature type="compositionally biased region" description="Basic and acidic residues" evidence="1">
    <location>
        <begin position="16"/>
        <end position="33"/>
    </location>
</feature>
<dbReference type="AlphaFoldDB" id="A0AAD5DQW3"/>
<keyword evidence="3" id="KW-1185">Reference proteome</keyword>
<reference evidence="2" key="1">
    <citation type="submission" date="2020-11" db="EMBL/GenBank/DDBJ databases">
        <title>Chlorella ohadii genome sequencing and assembly.</title>
        <authorList>
            <person name="Murik O."/>
            <person name="Treves H."/>
            <person name="Kedem I."/>
            <person name="Shotland Y."/>
            <person name="Kaplan A."/>
        </authorList>
    </citation>
    <scope>NUCLEOTIDE SEQUENCE</scope>
    <source>
        <strain evidence="2">1</strain>
    </source>
</reference>
<feature type="region of interest" description="Disordered" evidence="1">
    <location>
        <begin position="98"/>
        <end position="117"/>
    </location>
</feature>
<protein>
    <submittedName>
        <fullName evidence="2">Uncharacterized protein</fullName>
    </submittedName>
</protein>
<organism evidence="2 3">
    <name type="scientific">Chlorella ohadii</name>
    <dbReference type="NCBI Taxonomy" id="2649997"/>
    <lineage>
        <taxon>Eukaryota</taxon>
        <taxon>Viridiplantae</taxon>
        <taxon>Chlorophyta</taxon>
        <taxon>core chlorophytes</taxon>
        <taxon>Trebouxiophyceae</taxon>
        <taxon>Chlorellales</taxon>
        <taxon>Chlorellaceae</taxon>
        <taxon>Chlorella clade</taxon>
        <taxon>Chlorella</taxon>
    </lineage>
</organism>
<accession>A0AAD5DQW3</accession>
<feature type="compositionally biased region" description="Gly residues" evidence="1">
    <location>
        <begin position="183"/>
        <end position="205"/>
    </location>
</feature>
<evidence type="ECO:0000313" key="3">
    <source>
        <dbReference type="Proteomes" id="UP001205105"/>
    </source>
</evidence>
<gene>
    <name evidence="2" type="ORF">COHA_004277</name>
</gene>
<name>A0AAD5DQW3_9CHLO</name>
<dbReference type="Proteomes" id="UP001205105">
    <property type="component" value="Unassembled WGS sequence"/>
</dbReference>
<evidence type="ECO:0000256" key="1">
    <source>
        <dbReference type="SAM" id="MobiDB-lite"/>
    </source>
</evidence>
<dbReference type="EMBL" id="JADXDR010000056">
    <property type="protein sequence ID" value="KAI7842082.1"/>
    <property type="molecule type" value="Genomic_DNA"/>
</dbReference>